<keyword evidence="5" id="KW-1185">Reference proteome</keyword>
<dbReference type="EMBL" id="JOJP01000001">
    <property type="protein sequence ID" value="KEI71183.1"/>
    <property type="molecule type" value="Genomic_DNA"/>
</dbReference>
<name>A0A081KAK7_9GAMM</name>
<dbReference type="PROSITE" id="PS50893">
    <property type="entry name" value="ABC_TRANSPORTER_2"/>
    <property type="match status" value="1"/>
</dbReference>
<dbReference type="SUPFAM" id="SSF52540">
    <property type="entry name" value="P-loop containing nucleoside triphosphate hydrolases"/>
    <property type="match status" value="1"/>
</dbReference>
<keyword evidence="1" id="KW-0547">Nucleotide-binding</keyword>
<dbReference type="AlphaFoldDB" id="A0A081KAK7"/>
<organism evidence="4 5">
    <name type="scientific">Endozoicomonas elysicola</name>
    <dbReference type="NCBI Taxonomy" id="305900"/>
    <lineage>
        <taxon>Bacteria</taxon>
        <taxon>Pseudomonadati</taxon>
        <taxon>Pseudomonadota</taxon>
        <taxon>Gammaproteobacteria</taxon>
        <taxon>Oceanospirillales</taxon>
        <taxon>Endozoicomonadaceae</taxon>
        <taxon>Endozoicomonas</taxon>
    </lineage>
</organism>
<dbReference type="InterPro" id="IPR027417">
    <property type="entry name" value="P-loop_NTPase"/>
</dbReference>
<dbReference type="GO" id="GO:0016887">
    <property type="term" value="F:ATP hydrolysis activity"/>
    <property type="evidence" value="ECO:0007669"/>
    <property type="project" value="InterPro"/>
</dbReference>
<proteinExistence type="predicted"/>
<evidence type="ECO:0000313" key="4">
    <source>
        <dbReference type="EMBL" id="KEI71183.1"/>
    </source>
</evidence>
<feature type="domain" description="ABC transporter" evidence="3">
    <location>
        <begin position="1"/>
        <end position="231"/>
    </location>
</feature>
<dbReference type="eggNOG" id="COG1136">
    <property type="taxonomic scope" value="Bacteria"/>
</dbReference>
<sequence>MHDLEQKIGETEILNIPELAITAGETVCIQGGNGSGKTALLRALMGLTRCNSGDVIVLGNDMRRIGASSLERLRADAIGFVFQHYRLVPYLSAFDNILLPCYFSSKRKEEAERRSETAANDAFRLIRKLSLKDPSRLSKDAANYSAGQQQRFAIARALVGKPQLVLADEPASAMDSNGKKAVYQLLQDECRASGATLICTTHDENSIDGFDRYLDMKTLNLARERENRWSL</sequence>
<dbReference type="Pfam" id="PF00005">
    <property type="entry name" value="ABC_tran"/>
    <property type="match status" value="1"/>
</dbReference>
<dbReference type="InterPro" id="IPR017871">
    <property type="entry name" value="ABC_transporter-like_CS"/>
</dbReference>
<protein>
    <recommendedName>
        <fullName evidence="3">ABC transporter domain-containing protein</fullName>
    </recommendedName>
</protein>
<dbReference type="GO" id="GO:0005886">
    <property type="term" value="C:plasma membrane"/>
    <property type="evidence" value="ECO:0007669"/>
    <property type="project" value="TreeGrafter"/>
</dbReference>
<dbReference type="GO" id="GO:0022857">
    <property type="term" value="F:transmembrane transporter activity"/>
    <property type="evidence" value="ECO:0007669"/>
    <property type="project" value="TreeGrafter"/>
</dbReference>
<reference evidence="4 5" key="1">
    <citation type="submission" date="2014-06" db="EMBL/GenBank/DDBJ databases">
        <title>Whole Genome Sequences of Three Symbiotic Endozoicomonas Bacteria.</title>
        <authorList>
            <person name="Neave M.J."/>
            <person name="Apprill A."/>
            <person name="Voolstra C.R."/>
        </authorList>
    </citation>
    <scope>NUCLEOTIDE SEQUENCE [LARGE SCALE GENOMIC DNA]</scope>
    <source>
        <strain evidence="4 5">DSM 22380</strain>
    </source>
</reference>
<dbReference type="PROSITE" id="PS00211">
    <property type="entry name" value="ABC_TRANSPORTER_1"/>
    <property type="match status" value="1"/>
</dbReference>
<dbReference type="STRING" id="305900.GV64_10900"/>
<dbReference type="InterPro" id="IPR003593">
    <property type="entry name" value="AAA+_ATPase"/>
</dbReference>
<gene>
    <name evidence="4" type="ORF">GV64_10900</name>
</gene>
<dbReference type="SMART" id="SM00382">
    <property type="entry name" value="AAA"/>
    <property type="match status" value="1"/>
</dbReference>
<accession>A0A081KAK7</accession>
<dbReference type="PANTHER" id="PTHR24220:SF611">
    <property type="entry name" value="ATP-BINDING COMPONENT OF ABC TRANSPORTER-RELATED"/>
    <property type="match status" value="1"/>
</dbReference>
<evidence type="ECO:0000256" key="2">
    <source>
        <dbReference type="ARBA" id="ARBA00022840"/>
    </source>
</evidence>
<dbReference type="InterPro" id="IPR015854">
    <property type="entry name" value="ABC_transpr_LolD-like"/>
</dbReference>
<dbReference type="GO" id="GO:0005524">
    <property type="term" value="F:ATP binding"/>
    <property type="evidence" value="ECO:0007669"/>
    <property type="project" value="UniProtKB-KW"/>
</dbReference>
<dbReference type="Proteomes" id="UP000027997">
    <property type="component" value="Unassembled WGS sequence"/>
</dbReference>
<dbReference type="Gene3D" id="3.40.50.300">
    <property type="entry name" value="P-loop containing nucleotide triphosphate hydrolases"/>
    <property type="match status" value="1"/>
</dbReference>
<dbReference type="PANTHER" id="PTHR24220">
    <property type="entry name" value="IMPORT ATP-BINDING PROTEIN"/>
    <property type="match status" value="1"/>
</dbReference>
<comment type="caution">
    <text evidence="4">The sequence shown here is derived from an EMBL/GenBank/DDBJ whole genome shotgun (WGS) entry which is preliminary data.</text>
</comment>
<evidence type="ECO:0000256" key="1">
    <source>
        <dbReference type="ARBA" id="ARBA00022741"/>
    </source>
</evidence>
<evidence type="ECO:0000313" key="5">
    <source>
        <dbReference type="Proteomes" id="UP000027997"/>
    </source>
</evidence>
<dbReference type="InterPro" id="IPR003439">
    <property type="entry name" value="ABC_transporter-like_ATP-bd"/>
</dbReference>
<evidence type="ECO:0000259" key="3">
    <source>
        <dbReference type="PROSITE" id="PS50893"/>
    </source>
</evidence>
<keyword evidence="2" id="KW-0067">ATP-binding</keyword>